<feature type="coiled-coil region" evidence="1">
    <location>
        <begin position="237"/>
        <end position="369"/>
    </location>
</feature>
<feature type="compositionally biased region" description="Basic and acidic residues" evidence="2">
    <location>
        <begin position="622"/>
        <end position="648"/>
    </location>
</feature>
<dbReference type="Proteomes" id="UP000230423">
    <property type="component" value="Unassembled WGS sequence"/>
</dbReference>
<organism evidence="3 4">
    <name type="scientific">Teladorsagia circumcincta</name>
    <name type="common">Brown stomach worm</name>
    <name type="synonym">Ostertagia circumcincta</name>
    <dbReference type="NCBI Taxonomy" id="45464"/>
    <lineage>
        <taxon>Eukaryota</taxon>
        <taxon>Metazoa</taxon>
        <taxon>Ecdysozoa</taxon>
        <taxon>Nematoda</taxon>
        <taxon>Chromadorea</taxon>
        <taxon>Rhabditida</taxon>
        <taxon>Rhabditina</taxon>
        <taxon>Rhabditomorpha</taxon>
        <taxon>Strongyloidea</taxon>
        <taxon>Trichostrongylidae</taxon>
        <taxon>Teladorsagia</taxon>
    </lineage>
</organism>
<proteinExistence type="predicted"/>
<dbReference type="GO" id="GO:0016460">
    <property type="term" value="C:myosin II complex"/>
    <property type="evidence" value="ECO:0007669"/>
    <property type="project" value="TreeGrafter"/>
</dbReference>
<reference evidence="3 4" key="1">
    <citation type="submission" date="2015-09" db="EMBL/GenBank/DDBJ databases">
        <title>Draft genome of the parasitic nematode Teladorsagia circumcincta isolate WARC Sus (inbred).</title>
        <authorList>
            <person name="Mitreva M."/>
        </authorList>
    </citation>
    <scope>NUCLEOTIDE SEQUENCE [LARGE SCALE GENOMIC DNA]</scope>
    <source>
        <strain evidence="3 4">S</strain>
    </source>
</reference>
<feature type="region of interest" description="Disordered" evidence="2">
    <location>
        <begin position="592"/>
        <end position="648"/>
    </location>
</feature>
<gene>
    <name evidence="3" type="ORF">TELCIR_13151</name>
</gene>
<sequence length="694" mass="80390">MTIGYPERVSFRDFRRRFGCLVEDELNSSIDNALDDRAAVSKILEGMDIHQHRYRLGISQKNGKAYIKVREWPWWRLYTKVIPLLAATRSDPSHHECEVRIRALEQQLHQLRVEKTQQQGRVEELEQRLADEVQAAHDLSQALDRESHTRVQLERRLQQWRDGKVTHLTMNVKSVSVHWNNNFISFVSRKRNNRDGWKSWSSDLPTKSRRPMISAKRWIEKATQECNWRGGYNNGEMEELKTENSELRTTVARLKREAEERVDAASGGEQLATLQKAKRELENKLREQEEELDDLAGTNQQLQQQITRLEMGAERLKADLSRESTTKETEIDEIRGQYQRRLRTLEDQLADLQDTNSSLVKENRVLEARARQYDLNTQSFEFSGEHYRRELRKALALLADTQTLLAHERESAPSQSLLRQLRDQLEDAEAAKMSALKGRHGLESELNEVRVQLEQALVAKSAAEDRALILLKEKNSGMALIEEKDEQYQQLMRKYKAAIQQTHLDHIAIADHIEQIAELEKAKQKLTEQLNEETSNAAFLAQHTVEKHKLLLSEQKARDLEAKLDLEIAQKQRLESIVIKLRDEVDSLQEQITEAGSSRDKENEALRKARKENQQLQETIEELQKRDLDSAHKKKSSRDEIDRLEESNKTLNAELKLAHRRIESLQAALSEGLGDESDAESESERLLDDGRSTG</sequence>
<dbReference type="GO" id="GO:0005737">
    <property type="term" value="C:cytoplasm"/>
    <property type="evidence" value="ECO:0007669"/>
    <property type="project" value="TreeGrafter"/>
</dbReference>
<evidence type="ECO:0000313" key="4">
    <source>
        <dbReference type="Proteomes" id="UP000230423"/>
    </source>
</evidence>
<dbReference type="OrthoDB" id="2505895at2759"/>
<feature type="compositionally biased region" description="Basic and acidic residues" evidence="2">
    <location>
        <begin position="597"/>
        <end position="613"/>
    </location>
</feature>
<evidence type="ECO:0000313" key="3">
    <source>
        <dbReference type="EMBL" id="PIO65193.1"/>
    </source>
</evidence>
<feature type="compositionally biased region" description="Basic and acidic residues" evidence="2">
    <location>
        <begin position="682"/>
        <end position="694"/>
    </location>
</feature>
<keyword evidence="1" id="KW-0175">Coiled coil</keyword>
<feature type="coiled-coil region" evidence="1">
    <location>
        <begin position="94"/>
        <end position="142"/>
    </location>
</feature>
<keyword evidence="4" id="KW-1185">Reference proteome</keyword>
<dbReference type="GO" id="GO:0031032">
    <property type="term" value="P:actomyosin structure organization"/>
    <property type="evidence" value="ECO:0007669"/>
    <property type="project" value="TreeGrafter"/>
</dbReference>
<protein>
    <submittedName>
        <fullName evidence="3">M protein repeat protein</fullName>
    </submittedName>
</protein>
<dbReference type="EMBL" id="KZ349221">
    <property type="protein sequence ID" value="PIO65193.1"/>
    <property type="molecule type" value="Genomic_DNA"/>
</dbReference>
<evidence type="ECO:0000256" key="1">
    <source>
        <dbReference type="SAM" id="Coils"/>
    </source>
</evidence>
<dbReference type="GO" id="GO:0051015">
    <property type="term" value="F:actin filament binding"/>
    <property type="evidence" value="ECO:0007669"/>
    <property type="project" value="TreeGrafter"/>
</dbReference>
<dbReference type="GO" id="GO:0032982">
    <property type="term" value="C:myosin filament"/>
    <property type="evidence" value="ECO:0007669"/>
    <property type="project" value="TreeGrafter"/>
</dbReference>
<dbReference type="PANTHER" id="PTHR45615">
    <property type="entry name" value="MYOSIN HEAVY CHAIN, NON-MUSCLE"/>
    <property type="match status" value="1"/>
</dbReference>
<name>A0A2G9U4N5_TELCI</name>
<dbReference type="PANTHER" id="PTHR45615:SF36">
    <property type="entry name" value="MYOSIN HEAVY CHAIN-LIKE, ISOFORM B-RELATED"/>
    <property type="match status" value="1"/>
</dbReference>
<dbReference type="Gene3D" id="1.20.5.4820">
    <property type="match status" value="1"/>
</dbReference>
<accession>A0A2G9U4N5</accession>
<feature type="region of interest" description="Disordered" evidence="2">
    <location>
        <begin position="669"/>
        <end position="694"/>
    </location>
</feature>
<evidence type="ECO:0000256" key="2">
    <source>
        <dbReference type="SAM" id="MobiDB-lite"/>
    </source>
</evidence>
<dbReference type="Gene3D" id="6.20.240.20">
    <property type="match status" value="1"/>
</dbReference>
<dbReference type="AlphaFoldDB" id="A0A2G9U4N5"/>